<name>A0A1N7RSY0_9BURK</name>
<dbReference type="AlphaFoldDB" id="A0A1N7RSY0"/>
<feature type="region of interest" description="Disordered" evidence="1">
    <location>
        <begin position="178"/>
        <end position="227"/>
    </location>
</feature>
<organism evidence="4 5">
    <name type="scientific">Paraburkholderia ribeironis</name>
    <dbReference type="NCBI Taxonomy" id="1247936"/>
    <lineage>
        <taxon>Bacteria</taxon>
        <taxon>Pseudomonadati</taxon>
        <taxon>Pseudomonadota</taxon>
        <taxon>Betaproteobacteria</taxon>
        <taxon>Burkholderiales</taxon>
        <taxon>Burkholderiaceae</taxon>
        <taxon>Paraburkholderia</taxon>
    </lineage>
</organism>
<proteinExistence type="predicted"/>
<feature type="compositionally biased region" description="Basic and acidic residues" evidence="1">
    <location>
        <begin position="198"/>
        <end position="220"/>
    </location>
</feature>
<feature type="domain" description="Insertion element IS402-like" evidence="2">
    <location>
        <begin position="6"/>
        <end position="81"/>
    </location>
</feature>
<protein>
    <submittedName>
        <fullName evidence="4">Transposase</fullName>
    </submittedName>
</protein>
<evidence type="ECO:0000313" key="5">
    <source>
        <dbReference type="Proteomes" id="UP000187012"/>
    </source>
</evidence>
<dbReference type="InterPro" id="IPR046696">
    <property type="entry name" value="DUF6566"/>
</dbReference>
<evidence type="ECO:0000256" key="1">
    <source>
        <dbReference type="SAM" id="MobiDB-lite"/>
    </source>
</evidence>
<dbReference type="OrthoDB" id="1551210at2"/>
<evidence type="ECO:0000259" key="2">
    <source>
        <dbReference type="Pfam" id="PF13340"/>
    </source>
</evidence>
<dbReference type="Pfam" id="PF20204">
    <property type="entry name" value="DUF6566"/>
    <property type="match status" value="1"/>
</dbReference>
<dbReference type="PANTHER" id="PTHR46637:SF1">
    <property type="entry name" value="BLL5188 PROTEIN"/>
    <property type="match status" value="1"/>
</dbReference>
<accession>A0A1N7RSY0</accession>
<dbReference type="PANTHER" id="PTHR46637">
    <property type="entry name" value="TIS1421-TRANSPOSASE PROTEIN A"/>
    <property type="match status" value="1"/>
</dbReference>
<reference evidence="4 5" key="1">
    <citation type="submission" date="2016-12" db="EMBL/GenBank/DDBJ databases">
        <authorList>
            <person name="Song W.-J."/>
            <person name="Kurnit D.M."/>
        </authorList>
    </citation>
    <scope>NUCLEOTIDE SEQUENCE [LARGE SCALE GENOMIC DNA]</scope>
    <source>
        <strain evidence="4 5">STM7296</strain>
    </source>
</reference>
<gene>
    <name evidence="4" type="ORF">BN2475_140065</name>
</gene>
<dbReference type="InterPro" id="IPR025161">
    <property type="entry name" value="IS402-like_dom"/>
</dbReference>
<keyword evidence="5" id="KW-1185">Reference proteome</keyword>
<feature type="domain" description="DUF6566" evidence="3">
    <location>
        <begin position="242"/>
        <end position="309"/>
    </location>
</feature>
<evidence type="ECO:0000313" key="4">
    <source>
        <dbReference type="EMBL" id="SIT38209.1"/>
    </source>
</evidence>
<sequence length="330" mass="36665">MLFQELTNEEWAQLSALFSDPPAARVNRRGRPCAQSRMVANAILWNLTTCEPWSKLPDRYPSKPTCRRRFTEWQVNGTLGEMVRLLTLNGRTFAYVPEPTPPVAALAVVAPTSRGNLARSVFWSSPETWQRGIQEAGETAGLRPLEPMTHITHQLALSAGTETCRIDTRAGAAVAQATLGAPEKNDSHNEPDGTIGRESVDKRPHAADGAPKDSEARDETAPASSQHMPLWMSLTTARDLQVEEHHGYVIYVVAERVRHGEFRACAEIAKDRERVERPGLIGPRFADADTAHRFALDWARQWIHRECALRIERCDDCGDFGASLPTLPTS</sequence>
<dbReference type="Proteomes" id="UP000187012">
    <property type="component" value="Unassembled WGS sequence"/>
</dbReference>
<evidence type="ECO:0000259" key="3">
    <source>
        <dbReference type="Pfam" id="PF20204"/>
    </source>
</evidence>
<dbReference type="InterPro" id="IPR052909">
    <property type="entry name" value="Transposase_6_like"/>
</dbReference>
<dbReference type="RefSeq" id="WP_094778930.1">
    <property type="nucleotide sequence ID" value="NZ_CYGX02000014.1"/>
</dbReference>
<dbReference type="STRING" id="1247936.BN2475_140065"/>
<dbReference type="EMBL" id="CYGX02000014">
    <property type="protein sequence ID" value="SIT38209.1"/>
    <property type="molecule type" value="Genomic_DNA"/>
</dbReference>
<dbReference type="Pfam" id="PF13340">
    <property type="entry name" value="DUF4096"/>
    <property type="match status" value="1"/>
</dbReference>